<dbReference type="Proteomes" id="UP000077317">
    <property type="component" value="Chromosome"/>
</dbReference>
<reference evidence="4 5" key="1">
    <citation type="journal article" date="2016" name="Int. J. Syst. Evol. Microbiol.">
        <title>Streptococcuspantholopis sp. nov., isolated from faeces of the Tibetan antelope (Pantholops hodgsonii).</title>
        <authorList>
            <person name="Bai X."/>
            <person name="Xiong Y."/>
            <person name="Lu S."/>
            <person name="Jin D."/>
            <person name="Lai X."/>
            <person name="Yang J."/>
            <person name="Niu L."/>
            <person name="Hu S."/>
            <person name="Meng X."/>
            <person name="Pu J."/>
            <person name="Ye C."/>
            <person name="Xu J."/>
        </authorList>
    </citation>
    <scope>NUCLEOTIDE SEQUENCE [LARGE SCALE GENOMIC DNA]</scope>
    <source>
        <strain evidence="4 5">TA 26</strain>
    </source>
</reference>
<dbReference type="EC" id="5.2.1.8" evidence="2"/>
<dbReference type="PANTHER" id="PTHR45625:SF16">
    <property type="entry name" value="PEPTIDYL-PROLYL CIS-TRANS ISOMERASE"/>
    <property type="match status" value="1"/>
</dbReference>
<dbReference type="PRINTS" id="PR00153">
    <property type="entry name" value="CSAPPISMRASE"/>
</dbReference>
<dbReference type="PROSITE" id="PS00170">
    <property type="entry name" value="CSA_PPIASE_1"/>
    <property type="match status" value="1"/>
</dbReference>
<dbReference type="Gene3D" id="2.40.100.10">
    <property type="entry name" value="Cyclophilin-like"/>
    <property type="match status" value="1"/>
</dbReference>
<dbReference type="InterPro" id="IPR020892">
    <property type="entry name" value="Cyclophilin-type_PPIase_CS"/>
</dbReference>
<evidence type="ECO:0000256" key="2">
    <source>
        <dbReference type="RuleBase" id="RU363019"/>
    </source>
</evidence>
<keyword evidence="2" id="KW-0697">Rotamase</keyword>
<dbReference type="OrthoDB" id="9807797at2"/>
<sequence length="268" mass="28967">MKNYLPLIFIAACLLILSGCDDLNRLIKGEDYVASSQSASASRSAESRYQKDLDKALKSDSTAFPQLSKKIASDEAQVVLQTSMGDISIKLFPAYAPLAVENFLTHAKSGYYDGLTFHRVIDDFVIQGGDPSGNGSGGESIWKGKDSSIDSGKGFANEISPYLYHLRGALAMANSGADTNTSQFFIVDNSEDQSASLSENQYPQAIIDAYKEGGYPSLDGNYTVFGQVTDGMAVVDKIAQTPTDDNDKPQTDVTITAIKIIKDYSFKK</sequence>
<evidence type="ECO:0000313" key="5">
    <source>
        <dbReference type="Proteomes" id="UP000077317"/>
    </source>
</evidence>
<comment type="function">
    <text evidence="1 2">PPIases accelerate the folding of proteins. It catalyzes the cis-trans isomerization of proline imidic peptide bonds in oligopeptides.</text>
</comment>
<dbReference type="RefSeq" id="WP_067061759.1">
    <property type="nucleotide sequence ID" value="NZ_CP014699.1"/>
</dbReference>
<accession>A0A172Q794</accession>
<keyword evidence="5" id="KW-1185">Reference proteome</keyword>
<dbReference type="STRING" id="1811193.A0O21_04145"/>
<comment type="catalytic activity">
    <reaction evidence="2">
        <text>[protein]-peptidylproline (omega=180) = [protein]-peptidylproline (omega=0)</text>
        <dbReference type="Rhea" id="RHEA:16237"/>
        <dbReference type="Rhea" id="RHEA-COMP:10747"/>
        <dbReference type="Rhea" id="RHEA-COMP:10748"/>
        <dbReference type="ChEBI" id="CHEBI:83833"/>
        <dbReference type="ChEBI" id="CHEBI:83834"/>
        <dbReference type="EC" id="5.2.1.8"/>
    </reaction>
</comment>
<feature type="domain" description="PPIase cyclophilin-type" evidence="3">
    <location>
        <begin position="81"/>
        <end position="260"/>
    </location>
</feature>
<comment type="similarity">
    <text evidence="2">Belongs to the cyclophilin-type PPIase family.</text>
</comment>
<proteinExistence type="inferred from homology"/>
<dbReference type="InterPro" id="IPR029000">
    <property type="entry name" value="Cyclophilin-like_dom_sf"/>
</dbReference>
<dbReference type="GO" id="GO:0003755">
    <property type="term" value="F:peptidyl-prolyl cis-trans isomerase activity"/>
    <property type="evidence" value="ECO:0007669"/>
    <property type="project" value="UniProtKB-UniRule"/>
</dbReference>
<evidence type="ECO:0000256" key="1">
    <source>
        <dbReference type="ARBA" id="ARBA00002388"/>
    </source>
</evidence>
<dbReference type="PANTHER" id="PTHR45625">
    <property type="entry name" value="PEPTIDYL-PROLYL CIS-TRANS ISOMERASE-RELATED"/>
    <property type="match status" value="1"/>
</dbReference>
<protein>
    <recommendedName>
        <fullName evidence="2">Peptidyl-prolyl cis-trans isomerase</fullName>
        <shortName evidence="2">PPIase</shortName>
        <ecNumber evidence="2">5.2.1.8</ecNumber>
    </recommendedName>
</protein>
<dbReference type="InterPro" id="IPR002130">
    <property type="entry name" value="Cyclophilin-type_PPIase_dom"/>
</dbReference>
<reference evidence="5" key="2">
    <citation type="submission" date="2016-03" db="EMBL/GenBank/DDBJ databases">
        <title>Streptococcus antelopensis sp. nov., isolated from the feces of the Tibetan antelope (Pantholops hodgsonii) in Hoh Xil National Nature Reserve, Qinghai, China.</title>
        <authorList>
            <person name="Bai X."/>
        </authorList>
    </citation>
    <scope>NUCLEOTIDE SEQUENCE [LARGE SCALE GENOMIC DNA]</scope>
    <source>
        <strain evidence="5">TA 26</strain>
    </source>
</reference>
<dbReference type="CDD" id="cd00317">
    <property type="entry name" value="cyclophilin"/>
    <property type="match status" value="1"/>
</dbReference>
<dbReference type="KEGG" id="spat:A0O21_04145"/>
<dbReference type="PROSITE" id="PS51257">
    <property type="entry name" value="PROKAR_LIPOPROTEIN"/>
    <property type="match status" value="1"/>
</dbReference>
<dbReference type="EMBL" id="CP014699">
    <property type="protein sequence ID" value="AND79275.1"/>
    <property type="molecule type" value="Genomic_DNA"/>
</dbReference>
<dbReference type="AlphaFoldDB" id="A0A172Q794"/>
<organism evidence="4 5">
    <name type="scientific">Streptococcus pantholopis</name>
    <dbReference type="NCBI Taxonomy" id="1811193"/>
    <lineage>
        <taxon>Bacteria</taxon>
        <taxon>Bacillati</taxon>
        <taxon>Bacillota</taxon>
        <taxon>Bacilli</taxon>
        <taxon>Lactobacillales</taxon>
        <taxon>Streptococcaceae</taxon>
        <taxon>Streptococcus</taxon>
    </lineage>
</organism>
<gene>
    <name evidence="4" type="ORF">A0O21_04145</name>
</gene>
<keyword evidence="2 4" id="KW-0413">Isomerase</keyword>
<evidence type="ECO:0000313" key="4">
    <source>
        <dbReference type="EMBL" id="AND79275.1"/>
    </source>
</evidence>
<dbReference type="SUPFAM" id="SSF50891">
    <property type="entry name" value="Cyclophilin-like"/>
    <property type="match status" value="1"/>
</dbReference>
<name>A0A172Q794_9STRE</name>
<dbReference type="PROSITE" id="PS50072">
    <property type="entry name" value="CSA_PPIASE_2"/>
    <property type="match status" value="1"/>
</dbReference>
<dbReference type="GO" id="GO:0006457">
    <property type="term" value="P:protein folding"/>
    <property type="evidence" value="ECO:0007669"/>
    <property type="project" value="InterPro"/>
</dbReference>
<dbReference type="Pfam" id="PF00160">
    <property type="entry name" value="Pro_isomerase"/>
    <property type="match status" value="1"/>
</dbReference>
<dbReference type="InterPro" id="IPR044666">
    <property type="entry name" value="Cyclophilin_A-like"/>
</dbReference>
<evidence type="ECO:0000259" key="3">
    <source>
        <dbReference type="PROSITE" id="PS50072"/>
    </source>
</evidence>